<organism evidence="2 3">
    <name type="scientific">Paraflavisolibacter caeni</name>
    <dbReference type="NCBI Taxonomy" id="2982496"/>
    <lineage>
        <taxon>Bacteria</taxon>
        <taxon>Pseudomonadati</taxon>
        <taxon>Bacteroidota</taxon>
        <taxon>Chitinophagia</taxon>
        <taxon>Chitinophagales</taxon>
        <taxon>Chitinophagaceae</taxon>
        <taxon>Paraflavisolibacter</taxon>
    </lineage>
</organism>
<evidence type="ECO:0000256" key="1">
    <source>
        <dbReference type="SAM" id="SignalP"/>
    </source>
</evidence>
<gene>
    <name evidence="2" type="ORF">OCK74_26100</name>
</gene>
<dbReference type="Proteomes" id="UP001155483">
    <property type="component" value="Unassembled WGS sequence"/>
</dbReference>
<protein>
    <recommendedName>
        <fullName evidence="4">Heparinase II/III-like protein</fullName>
    </recommendedName>
</protein>
<dbReference type="EMBL" id="JAOTIF010000039">
    <property type="protein sequence ID" value="MCU7552619.1"/>
    <property type="molecule type" value="Genomic_DNA"/>
</dbReference>
<dbReference type="SUPFAM" id="SSF48208">
    <property type="entry name" value="Six-hairpin glycosidases"/>
    <property type="match status" value="1"/>
</dbReference>
<dbReference type="RefSeq" id="WP_279300056.1">
    <property type="nucleotide sequence ID" value="NZ_JAOTIF010000039.1"/>
</dbReference>
<feature type="signal peptide" evidence="1">
    <location>
        <begin position="1"/>
        <end position="22"/>
    </location>
</feature>
<dbReference type="AlphaFoldDB" id="A0A9X2XZQ6"/>
<keyword evidence="1" id="KW-0732">Signal</keyword>
<sequence>MKVKRYLFFLMAVLTINTHVFSQPVEGKQMGRWLSSKNERTPSGINDFLQNLDGKMRLLVCRYENNVPAQITCFDSKVLEMNNCKWQAETKVTQSSLNKDEVNCLVKFKLLSGSVKSTGVALAFDFNSWTINNYVFAPAMLYGGNRFKILPLQYPPYIRDAKDRPLDMPITTTNILHLNQDGSNAKVEMNTGNLATPMMGFFDLKDHRGFLLLTEQNTRFGNNGMLIEEEAAENTGNKKICFVVNAPGVRNEKYVMCGRAPSGDQAADWKAGDEITLRFNVYNFEAKDIPEFYQKVFTVRKALSGQNSFSNSTPYSEAARLIVEMHNKNKWFENDTTAYYCHRPGDKSPYSYQVGWSGLPIFSFPQLVAATPERLNRVVKSFDNMLFKSQAPTGLFYAANHNGKIYGDPHGQMETLTNIAMIRRSMEVLYFGIKSLDLLKKQNHQDLINPQWEGGLRKCADALLKVWDKYGQFGQFINVDNLEMNINGSTAGAYAGAGLALASVYFNDQKYLEIAETATNYYYNNFLLKGYSGGGPAEILQAPDSETLANMLEACMVLFDVTQKPEWIEKAKFLAHYLSTFMVSYDYQFPKGSAMQKAGTHAAGSLFASSQNNHSAPGYYILPGDMLLKLYRATGDEKIAALYKDQTHNVIQYVGAPHSPLRKQSGFVTERVQISDWEGNDQGSVNNEDSNTAWEILAALSATMNPGIYLHTDDETFLVMDHVEAKIIERNQSGLKLRITNPTPYDAIVSILSETAAEAKKPLPLNSFINWQKVNIKTGETVTIQIKKQNDNYMKL</sequence>
<reference evidence="2" key="2">
    <citation type="submission" date="2023-04" db="EMBL/GenBank/DDBJ databases">
        <title>Paracnuella aquatica gen. nov., sp. nov., a member of the family Chitinophagaceae isolated from a hot spring.</title>
        <authorList>
            <person name="Wang C."/>
        </authorList>
    </citation>
    <scope>NUCLEOTIDE SEQUENCE</scope>
    <source>
        <strain evidence="2">LB-8</strain>
    </source>
</reference>
<reference evidence="2" key="1">
    <citation type="submission" date="2022-09" db="EMBL/GenBank/DDBJ databases">
        <authorList>
            <person name="Yuan C."/>
            <person name="Ke Z."/>
        </authorList>
    </citation>
    <scope>NUCLEOTIDE SEQUENCE</scope>
    <source>
        <strain evidence="2">LB-8</strain>
    </source>
</reference>
<name>A0A9X2XZQ6_9BACT</name>
<accession>A0A9X2XZQ6</accession>
<dbReference type="InterPro" id="IPR008928">
    <property type="entry name" value="6-hairpin_glycosidase_sf"/>
</dbReference>
<evidence type="ECO:0000313" key="3">
    <source>
        <dbReference type="Proteomes" id="UP001155483"/>
    </source>
</evidence>
<evidence type="ECO:0000313" key="2">
    <source>
        <dbReference type="EMBL" id="MCU7552619.1"/>
    </source>
</evidence>
<proteinExistence type="predicted"/>
<comment type="caution">
    <text evidence="2">The sequence shown here is derived from an EMBL/GenBank/DDBJ whole genome shotgun (WGS) entry which is preliminary data.</text>
</comment>
<dbReference type="GO" id="GO:0005975">
    <property type="term" value="P:carbohydrate metabolic process"/>
    <property type="evidence" value="ECO:0007669"/>
    <property type="project" value="InterPro"/>
</dbReference>
<feature type="chain" id="PRO_5040917923" description="Heparinase II/III-like protein" evidence="1">
    <location>
        <begin position="23"/>
        <end position="796"/>
    </location>
</feature>
<keyword evidence="3" id="KW-1185">Reference proteome</keyword>
<evidence type="ECO:0008006" key="4">
    <source>
        <dbReference type="Google" id="ProtNLM"/>
    </source>
</evidence>